<comment type="caution">
    <text evidence="2">The sequence shown here is derived from an EMBL/GenBank/DDBJ whole genome shotgun (WGS) entry which is preliminary data.</text>
</comment>
<proteinExistence type="predicted"/>
<dbReference type="InterPro" id="IPR016181">
    <property type="entry name" value="Acyl_CoA_acyltransferase"/>
</dbReference>
<dbReference type="Pfam" id="PF13508">
    <property type="entry name" value="Acetyltransf_7"/>
    <property type="match status" value="1"/>
</dbReference>
<evidence type="ECO:0000313" key="3">
    <source>
        <dbReference type="Proteomes" id="UP000248311"/>
    </source>
</evidence>
<keyword evidence="3" id="KW-1185">Reference proteome</keyword>
<evidence type="ECO:0000313" key="2">
    <source>
        <dbReference type="EMBL" id="PYE85936.1"/>
    </source>
</evidence>
<evidence type="ECO:0000259" key="1">
    <source>
        <dbReference type="PROSITE" id="PS51186"/>
    </source>
</evidence>
<accession>A0A318SZT0</accession>
<dbReference type="Gene3D" id="3.40.630.30">
    <property type="match status" value="1"/>
</dbReference>
<dbReference type="EMBL" id="QJTE01000001">
    <property type="protein sequence ID" value="PYE85936.1"/>
    <property type="molecule type" value="Genomic_DNA"/>
</dbReference>
<name>A0A318SZT0_9RHOB</name>
<dbReference type="InterPro" id="IPR000182">
    <property type="entry name" value="GNAT_dom"/>
</dbReference>
<dbReference type="SUPFAM" id="SSF55729">
    <property type="entry name" value="Acyl-CoA N-acyltransferases (Nat)"/>
    <property type="match status" value="1"/>
</dbReference>
<dbReference type="GO" id="GO:0016747">
    <property type="term" value="F:acyltransferase activity, transferring groups other than amino-acyl groups"/>
    <property type="evidence" value="ECO:0007669"/>
    <property type="project" value="InterPro"/>
</dbReference>
<dbReference type="CDD" id="cd04301">
    <property type="entry name" value="NAT_SF"/>
    <property type="match status" value="1"/>
</dbReference>
<dbReference type="Proteomes" id="UP000248311">
    <property type="component" value="Unassembled WGS sequence"/>
</dbReference>
<organism evidence="2 3">
    <name type="scientific">Pseudoroseicyclus aestuarii</name>
    <dbReference type="NCBI Taxonomy" id="1795041"/>
    <lineage>
        <taxon>Bacteria</taxon>
        <taxon>Pseudomonadati</taxon>
        <taxon>Pseudomonadota</taxon>
        <taxon>Alphaproteobacteria</taxon>
        <taxon>Rhodobacterales</taxon>
        <taxon>Paracoccaceae</taxon>
        <taxon>Pseudoroseicyclus</taxon>
    </lineage>
</organism>
<sequence length="152" mass="16936">MTVEIRTIPLPKTEPHEAVARILGSLTSHAEAAGQNFRYEEAVLEAWDGETYLGGLHARFMVDWVFVSLLATTEDARGQKVGSQLIEEIERLAREGGKIGVWLDTLSFQAPGFYAKQGYTEFGRIPDYPKGETHHFFAKRLDGRPLEDGLSG</sequence>
<gene>
    <name evidence="2" type="ORF">DFP88_101610</name>
</gene>
<feature type="domain" description="N-acetyltransferase" evidence="1">
    <location>
        <begin position="3"/>
        <end position="142"/>
    </location>
</feature>
<dbReference type="RefSeq" id="WP_181418542.1">
    <property type="nucleotide sequence ID" value="NZ_QJTE01000001.1"/>
</dbReference>
<reference evidence="2 3" key="1">
    <citation type="submission" date="2018-06" db="EMBL/GenBank/DDBJ databases">
        <title>Genomic Encyclopedia of Type Strains, Phase III (KMG-III): the genomes of soil and plant-associated and newly described type strains.</title>
        <authorList>
            <person name="Whitman W."/>
        </authorList>
    </citation>
    <scope>NUCLEOTIDE SEQUENCE [LARGE SCALE GENOMIC DNA]</scope>
    <source>
        <strain evidence="2 3">CECT 9025</strain>
    </source>
</reference>
<dbReference type="PROSITE" id="PS51186">
    <property type="entry name" value="GNAT"/>
    <property type="match status" value="1"/>
</dbReference>
<protein>
    <submittedName>
        <fullName evidence="2">Acetyltransferase (GNAT) family protein</fullName>
    </submittedName>
</protein>
<dbReference type="AlphaFoldDB" id="A0A318SZT0"/>
<keyword evidence="2" id="KW-0808">Transferase</keyword>